<comment type="caution">
    <text evidence="4">The sequence shown here is derived from an EMBL/GenBank/DDBJ whole genome shotgun (WGS) entry which is preliminary data.</text>
</comment>
<feature type="domain" description="AIG1-type G" evidence="3">
    <location>
        <begin position="25"/>
        <end position="173"/>
    </location>
</feature>
<dbReference type="Proteomes" id="UP000596742">
    <property type="component" value="Unassembled WGS sequence"/>
</dbReference>
<evidence type="ECO:0000256" key="2">
    <source>
        <dbReference type="ARBA" id="ARBA00022741"/>
    </source>
</evidence>
<evidence type="ECO:0000256" key="1">
    <source>
        <dbReference type="ARBA" id="ARBA00008535"/>
    </source>
</evidence>
<comment type="similarity">
    <text evidence="1">Belongs to the TRAFAC class TrmE-Era-EngA-EngB-Septin-like GTPase superfamily. AIG1/Toc34/Toc159-like paraseptin GTPase family. IAN subfamily.</text>
</comment>
<keyword evidence="2" id="KW-0547">Nucleotide-binding</keyword>
<protein>
    <recommendedName>
        <fullName evidence="3">AIG1-type G domain-containing protein</fullName>
    </recommendedName>
</protein>
<accession>A0A8B6G7N1</accession>
<dbReference type="EMBL" id="UYJE01007986">
    <property type="protein sequence ID" value="VDI59944.1"/>
    <property type="molecule type" value="Genomic_DNA"/>
</dbReference>
<evidence type="ECO:0000313" key="5">
    <source>
        <dbReference type="Proteomes" id="UP000596742"/>
    </source>
</evidence>
<name>A0A8B6G7N1_MYTGA</name>
<gene>
    <name evidence="4" type="ORF">MGAL_10B026903</name>
</gene>
<dbReference type="InterPro" id="IPR027417">
    <property type="entry name" value="P-loop_NTPase"/>
</dbReference>
<reference evidence="4" key="1">
    <citation type="submission" date="2018-11" db="EMBL/GenBank/DDBJ databases">
        <authorList>
            <person name="Alioto T."/>
            <person name="Alioto T."/>
        </authorList>
    </citation>
    <scope>NUCLEOTIDE SEQUENCE</scope>
</reference>
<dbReference type="AlphaFoldDB" id="A0A8B6G7N1"/>
<dbReference type="Pfam" id="PF04548">
    <property type="entry name" value="AIG1"/>
    <property type="match status" value="1"/>
</dbReference>
<dbReference type="InterPro" id="IPR006703">
    <property type="entry name" value="G_AIG1"/>
</dbReference>
<organism evidence="4 5">
    <name type="scientific">Mytilus galloprovincialis</name>
    <name type="common">Mediterranean mussel</name>
    <dbReference type="NCBI Taxonomy" id="29158"/>
    <lineage>
        <taxon>Eukaryota</taxon>
        <taxon>Metazoa</taxon>
        <taxon>Spiralia</taxon>
        <taxon>Lophotrochozoa</taxon>
        <taxon>Mollusca</taxon>
        <taxon>Bivalvia</taxon>
        <taxon>Autobranchia</taxon>
        <taxon>Pteriomorphia</taxon>
        <taxon>Mytilida</taxon>
        <taxon>Mytiloidea</taxon>
        <taxon>Mytilidae</taxon>
        <taxon>Mytilinae</taxon>
        <taxon>Mytilus</taxon>
    </lineage>
</organism>
<dbReference type="Gene3D" id="3.40.50.300">
    <property type="entry name" value="P-loop containing nucleotide triphosphate hydrolases"/>
    <property type="match status" value="1"/>
</dbReference>
<proteinExistence type="inferred from homology"/>
<dbReference type="GO" id="GO:0005525">
    <property type="term" value="F:GTP binding"/>
    <property type="evidence" value="ECO:0007669"/>
    <property type="project" value="InterPro"/>
</dbReference>
<evidence type="ECO:0000259" key="3">
    <source>
        <dbReference type="Pfam" id="PF04548"/>
    </source>
</evidence>
<keyword evidence="5" id="KW-1185">Reference proteome</keyword>
<evidence type="ECO:0000313" key="4">
    <source>
        <dbReference type="EMBL" id="VDI59944.1"/>
    </source>
</evidence>
<sequence length="227" mass="26518">MFLVPAGRCTSHITALQRDQYVDTMFGKVFIVTTTPDFTGSPTNAMRENAPQFLAMTSPGPHIIILAVEPSSSTESDNYDGMVEPFKDVFDKNIHEHFAVVLDEKQDALIPHNFDNSPVCKRLVQKGRLLYFEKQKRHRLVTNILQIVQEIRKETTEPYFSNYFYRKTEEILKQKRLEQYDNQLDKVRQHEVEIASLKAKLSFFGTTARYYQGFKYQRISNPTFRHQ</sequence>